<proteinExistence type="predicted"/>
<dbReference type="EMBL" id="CP034593">
    <property type="protein sequence ID" value="AZQ75944.1"/>
    <property type="molecule type" value="Genomic_DNA"/>
</dbReference>
<organism evidence="1 2">
    <name type="scientific">Flaviflexus ciconiae</name>
    <dbReference type="NCBI Taxonomy" id="2496867"/>
    <lineage>
        <taxon>Bacteria</taxon>
        <taxon>Bacillati</taxon>
        <taxon>Actinomycetota</taxon>
        <taxon>Actinomycetes</taxon>
        <taxon>Actinomycetales</taxon>
        <taxon>Actinomycetaceae</taxon>
        <taxon>Flaviflexus</taxon>
    </lineage>
</organism>
<dbReference type="RefSeq" id="WP_126702754.1">
    <property type="nucleotide sequence ID" value="NZ_CP034593.1"/>
</dbReference>
<protein>
    <submittedName>
        <fullName evidence="1">Uncharacterized protein</fullName>
    </submittedName>
</protein>
<evidence type="ECO:0000313" key="2">
    <source>
        <dbReference type="Proteomes" id="UP000280344"/>
    </source>
</evidence>
<accession>A0A3Q9G268</accession>
<evidence type="ECO:0000313" key="1">
    <source>
        <dbReference type="EMBL" id="AZQ75944.1"/>
    </source>
</evidence>
<gene>
    <name evidence="1" type="ORF">EJ997_00020</name>
</gene>
<dbReference type="AlphaFoldDB" id="A0A3Q9G268"/>
<keyword evidence="2" id="KW-1185">Reference proteome</keyword>
<reference evidence="1 2" key="1">
    <citation type="submission" date="2018-12" db="EMBL/GenBank/DDBJ databases">
        <title>Complete genome sequence of Flaviflexus sp. H23T48.</title>
        <authorList>
            <person name="Bae J.-W."/>
            <person name="Lee J.-Y."/>
        </authorList>
    </citation>
    <scope>NUCLEOTIDE SEQUENCE [LARGE SCALE GENOMIC DNA]</scope>
    <source>
        <strain evidence="1 2">H23T48</strain>
    </source>
</reference>
<name>A0A3Q9G268_9ACTO</name>
<dbReference type="KEGG" id="flh:EJ997_00020"/>
<sequence>MKVVAVRTPGSVLSALEIRGDLSMVERRSSTMGSGLSVAVASARSEIVLSCRSHGDQPATIVTAPTDNPTSLDGQILAIGTTRFKAVEVDGDRLWMKPIRRASFRPVMWCGLFLGSCLAQMTSSREFQTVYRMRGQ</sequence>
<dbReference type="Proteomes" id="UP000280344">
    <property type="component" value="Chromosome"/>
</dbReference>